<evidence type="ECO:0000313" key="3">
    <source>
        <dbReference type="Proteomes" id="UP000777482"/>
    </source>
</evidence>
<dbReference type="AlphaFoldDB" id="A0A9P6W5R5"/>
<evidence type="ECO:0000313" key="2">
    <source>
        <dbReference type="EMBL" id="KAG0663385.1"/>
    </source>
</evidence>
<accession>A0A9P6W5R5</accession>
<dbReference type="OrthoDB" id="2529262at2759"/>
<feature type="region of interest" description="Disordered" evidence="1">
    <location>
        <begin position="399"/>
        <end position="424"/>
    </location>
</feature>
<evidence type="ECO:0000256" key="1">
    <source>
        <dbReference type="SAM" id="MobiDB-lite"/>
    </source>
</evidence>
<name>A0A9P6W5R5_RHOMI</name>
<gene>
    <name evidence="2" type="ORF">C6P46_002724</name>
</gene>
<organism evidence="2 3">
    <name type="scientific">Rhodotorula mucilaginosa</name>
    <name type="common">Yeast</name>
    <name type="synonym">Rhodotorula rubra</name>
    <dbReference type="NCBI Taxonomy" id="5537"/>
    <lineage>
        <taxon>Eukaryota</taxon>
        <taxon>Fungi</taxon>
        <taxon>Dikarya</taxon>
        <taxon>Basidiomycota</taxon>
        <taxon>Pucciniomycotina</taxon>
        <taxon>Microbotryomycetes</taxon>
        <taxon>Sporidiobolales</taxon>
        <taxon>Sporidiobolaceae</taxon>
        <taxon>Rhodotorula</taxon>
    </lineage>
</organism>
<dbReference type="EMBL" id="PUHQ01000020">
    <property type="protein sequence ID" value="KAG0663385.1"/>
    <property type="molecule type" value="Genomic_DNA"/>
</dbReference>
<dbReference type="Proteomes" id="UP000777482">
    <property type="component" value="Unassembled WGS sequence"/>
</dbReference>
<protein>
    <submittedName>
        <fullName evidence="2">Uncharacterized protein</fullName>
    </submittedName>
</protein>
<reference evidence="2 3" key="1">
    <citation type="submission" date="2020-11" db="EMBL/GenBank/DDBJ databases">
        <title>Kefir isolates.</title>
        <authorList>
            <person name="Marcisauskas S."/>
            <person name="Kim Y."/>
            <person name="Blasche S."/>
        </authorList>
    </citation>
    <scope>NUCLEOTIDE SEQUENCE [LARGE SCALE GENOMIC DNA]</scope>
    <source>
        <strain evidence="2 3">KR</strain>
    </source>
</reference>
<comment type="caution">
    <text evidence="2">The sequence shown here is derived from an EMBL/GenBank/DDBJ whole genome shotgun (WGS) entry which is preliminary data.</text>
</comment>
<dbReference type="InterPro" id="IPR011333">
    <property type="entry name" value="SKP1/BTB/POZ_sf"/>
</dbReference>
<keyword evidence="3" id="KW-1185">Reference proteome</keyword>
<proteinExistence type="predicted"/>
<sequence>MLTIGFDSGGSQKYRRLGQSPEQRRCIQYANRDLGQVARRLAPICALESEQFSNEERPPDRRAQQTTTMPTPIEYVGGQVEADYHVTMSWDFKAKFSDMPPEGIDIQQEQLGAVPLRGDWCFSLNGEADDLVIEIKHGGLPHAALGNRVMVRGAISYFANGAPRLFYAVALPVRGAQPRLDTEGSPFCAYTFPLSKSRLADEGRLPRALQNSLQQYRVSITINQEPEGNVTRLCHTSTPDLTRALQLANLSHSPHMDVRLLFERADDLDLELWTTADFLGKASGYYKALFASGSTETVTRRRSKRQRGPSVTSEQKPLICAAGSDPKVDWEDSDDETDAVLVERNWMSCTTTKQDTAEFDYRQIEVRETAYSTMCVVLLYLQSGHIDFTPIRSSHALPRGELASRRNASRAESLKKQPTLPPPVSPKSVYRLAHLLEREELQKLALDSFASSLTINGAAAELFSPASLAYDKLRKVVVDFVVKHWKEVRATEAWHTARAKSGAVVIGGDLTLPYA</sequence>
<dbReference type="Gene3D" id="3.30.710.10">
    <property type="entry name" value="Potassium Channel Kv1.1, Chain A"/>
    <property type="match status" value="1"/>
</dbReference>